<dbReference type="PANTHER" id="PTHR31987:SF14">
    <property type="entry name" value="PUTATIVE (AFU_ORTHOLOGUE AFUA_6G09910)-RELATED"/>
    <property type="match status" value="1"/>
</dbReference>
<sequence>MVALAPNAPQVVQGIAGGSNAVLPAWQKSYVHADLRDVRVAALRNIEPDTGAQMSVSDPTEPEWQKTNSSAAIHHVSVNGQDVFTCTSEACRKSTSLQPRTDVHANTMNFRSRHAPSTSKVTLAICAFWAISLLCFRWATRDIQDVSSLAAWDAWSLPSVAMGLFGYVRFLSALIFAFLPKHTVTLSNASLPSYPLAVKSPYLSAWLPSDQIWDIANAQPEFWTGTSNLNWPVLARVDGTTYALLNAPSGLTSDILRATTKGVSYTSTHTYFELLAGDVTFVLDFFSPVYPASEDYALQSLPYSYLTVNATSDYGSKSIQVFSAIDQTWTAQNGAAALNFTTSSNNAGFFWFYNSDEISYTEVNDMATWGSILFGASTSNATTFACDSADNVCSTFANNGALDSAGSSSCSGDDLAGVATDLGATSSATFFIGFQRDLAIQYLGEAQTGFHRTLWPTIPEAIDAFLLNYNAAQLYSLALDTLIRSKAESVSNEFGAQYADILEASVRQAFAAYELTVPIADQSAEPSLFLKEISSDGNVNTVDLIFQSWPIFVNLNPEYIKLVFKPILSYLASGRWPLEYVIHDIGTHYPNATGHDDGNEEHMPLFETSSLFILLYAYQELSGNTSFTKEYSALLPGWADYLVANSLYPPSQLISVDAIPATANQTGLAIQSVIGLKAAAILTGNDTYADIADEYAKIIYNEALGLNSASVNTSTHFTYNYGDTDTWNVLFPAYSDVFLNLSTFPQEAWDKQSAFYLTQIQEYGLAFAGPESDRGINWALTDWNIMYASIAGTDLQQAIINTTHAFLTDGQNDIPFGTKYIVSGAEAGKWIGNRARGTVGTHFAFTALKQRRWTLP</sequence>
<proteinExistence type="predicted"/>
<evidence type="ECO:0000313" key="3">
    <source>
        <dbReference type="EMBL" id="EME89606.1"/>
    </source>
</evidence>
<dbReference type="Proteomes" id="UP000016932">
    <property type="component" value="Unassembled WGS sequence"/>
</dbReference>
<dbReference type="KEGG" id="pfj:MYCFIDRAFT_213731"/>
<dbReference type="RefSeq" id="XP_007922171.1">
    <property type="nucleotide sequence ID" value="XM_007923980.1"/>
</dbReference>
<dbReference type="GeneID" id="19337948"/>
<keyword evidence="4" id="KW-1185">Reference proteome</keyword>
<accession>N1QBQ5</accession>
<dbReference type="HOGENOM" id="CLU_008020_1_1_1"/>
<dbReference type="InterPro" id="IPR032514">
    <property type="entry name" value="GtaA_central"/>
</dbReference>
<dbReference type="InterPro" id="IPR033433">
    <property type="entry name" value="GtaA_N"/>
</dbReference>
<evidence type="ECO:0000313" key="4">
    <source>
        <dbReference type="Proteomes" id="UP000016932"/>
    </source>
</evidence>
<evidence type="ECO:0008006" key="5">
    <source>
        <dbReference type="Google" id="ProtNLM"/>
    </source>
</evidence>
<gene>
    <name evidence="3" type="ORF">MYCFIDRAFT_213731</name>
</gene>
<dbReference type="VEuPathDB" id="FungiDB:MYCFIDRAFT_213731"/>
<protein>
    <recommendedName>
        <fullName evidence="5">DUF1793-domain-containing protein</fullName>
    </recommendedName>
</protein>
<organism evidence="3 4">
    <name type="scientific">Pseudocercospora fijiensis (strain CIRAD86)</name>
    <name type="common">Black leaf streak disease fungus</name>
    <name type="synonym">Mycosphaerella fijiensis</name>
    <dbReference type="NCBI Taxonomy" id="383855"/>
    <lineage>
        <taxon>Eukaryota</taxon>
        <taxon>Fungi</taxon>
        <taxon>Dikarya</taxon>
        <taxon>Ascomycota</taxon>
        <taxon>Pezizomycotina</taxon>
        <taxon>Dothideomycetes</taxon>
        <taxon>Dothideomycetidae</taxon>
        <taxon>Mycosphaerellales</taxon>
        <taxon>Mycosphaerellaceae</taxon>
        <taxon>Pseudocercospora</taxon>
    </lineage>
</organism>
<dbReference type="eggNOG" id="ENOG502SHC8">
    <property type="taxonomic scope" value="Eukaryota"/>
</dbReference>
<evidence type="ECO:0000259" key="1">
    <source>
        <dbReference type="Pfam" id="PF16335"/>
    </source>
</evidence>
<dbReference type="Pfam" id="PF17168">
    <property type="entry name" value="DUF5127"/>
    <property type="match status" value="1"/>
</dbReference>
<reference evidence="3 4" key="1">
    <citation type="journal article" date="2012" name="PLoS Pathog.">
        <title>Diverse lifestyles and strategies of plant pathogenesis encoded in the genomes of eighteen Dothideomycetes fungi.</title>
        <authorList>
            <person name="Ohm R.A."/>
            <person name="Feau N."/>
            <person name="Henrissat B."/>
            <person name="Schoch C.L."/>
            <person name="Horwitz B.A."/>
            <person name="Barry K.W."/>
            <person name="Condon B.J."/>
            <person name="Copeland A.C."/>
            <person name="Dhillon B."/>
            <person name="Glaser F."/>
            <person name="Hesse C.N."/>
            <person name="Kosti I."/>
            <person name="LaButti K."/>
            <person name="Lindquist E.A."/>
            <person name="Lucas S."/>
            <person name="Salamov A.A."/>
            <person name="Bradshaw R.E."/>
            <person name="Ciuffetti L."/>
            <person name="Hamelin R.C."/>
            <person name="Kema G.H.J."/>
            <person name="Lawrence C."/>
            <person name="Scott J.A."/>
            <person name="Spatafora J.W."/>
            <person name="Turgeon B.G."/>
            <person name="de Wit P.J.G.M."/>
            <person name="Zhong S."/>
            <person name="Goodwin S.B."/>
            <person name="Grigoriev I.V."/>
        </authorList>
    </citation>
    <scope>NUCLEOTIDE SEQUENCE [LARGE SCALE GENOMIC DNA]</scope>
    <source>
        <strain evidence="3 4">CIRAD86</strain>
    </source>
</reference>
<dbReference type="AlphaFoldDB" id="N1QBQ5"/>
<feature type="domain" description="Glutaminase A central" evidence="1">
    <location>
        <begin position="495"/>
        <end position="845"/>
    </location>
</feature>
<dbReference type="InterPro" id="IPR052743">
    <property type="entry name" value="Glutaminase_GtaA"/>
</dbReference>
<dbReference type="PANTHER" id="PTHR31987">
    <property type="entry name" value="GLUTAMINASE A-RELATED"/>
    <property type="match status" value="1"/>
</dbReference>
<dbReference type="EMBL" id="KB446555">
    <property type="protein sequence ID" value="EME89606.1"/>
    <property type="molecule type" value="Genomic_DNA"/>
</dbReference>
<dbReference type="Pfam" id="PF16335">
    <property type="entry name" value="GtaA_6_Hairpin"/>
    <property type="match status" value="1"/>
</dbReference>
<dbReference type="OrthoDB" id="3918848at2759"/>
<evidence type="ECO:0000259" key="2">
    <source>
        <dbReference type="Pfam" id="PF17168"/>
    </source>
</evidence>
<name>N1QBQ5_PSEFD</name>
<feature type="domain" description="Glutaminase A N-terminal" evidence="2">
    <location>
        <begin position="268"/>
        <end position="485"/>
    </location>
</feature>
<dbReference type="STRING" id="383855.N1QBQ5"/>